<gene>
    <name evidence="4" type="ORF">J3Q64DRAFT_1716981</name>
</gene>
<protein>
    <submittedName>
        <fullName evidence="4">Pyridoxal phosphate-dependent transferase</fullName>
    </submittedName>
</protein>
<evidence type="ECO:0000256" key="1">
    <source>
        <dbReference type="ARBA" id="ARBA00022576"/>
    </source>
</evidence>
<dbReference type="InterPro" id="IPR015421">
    <property type="entry name" value="PyrdxlP-dep_Trfase_major"/>
</dbReference>
<dbReference type="Gene3D" id="3.90.1150.10">
    <property type="entry name" value="Aspartate Aminotransferase, domain 1"/>
    <property type="match status" value="1"/>
</dbReference>
<dbReference type="SUPFAM" id="SSF53383">
    <property type="entry name" value="PLP-dependent transferases"/>
    <property type="match status" value="1"/>
</dbReference>
<dbReference type="CDD" id="cd03109">
    <property type="entry name" value="DTBS"/>
    <property type="match status" value="1"/>
</dbReference>
<dbReference type="Proteomes" id="UP001448207">
    <property type="component" value="Unassembled WGS sequence"/>
</dbReference>
<dbReference type="InterPro" id="IPR027417">
    <property type="entry name" value="P-loop_NTPase"/>
</dbReference>
<dbReference type="InterPro" id="IPR015422">
    <property type="entry name" value="PyrdxlP-dep_Trfase_small"/>
</dbReference>
<dbReference type="PANTHER" id="PTHR42684:SF3">
    <property type="entry name" value="ADENOSYLMETHIONINE-8-AMINO-7-OXONONANOATE AMINOTRANSFERASE"/>
    <property type="match status" value="1"/>
</dbReference>
<evidence type="ECO:0000313" key="5">
    <source>
        <dbReference type="Proteomes" id="UP001448207"/>
    </source>
</evidence>
<sequence length="805" mass="89346">MPASFHPTRAFQAYQLFAANTNVGKTVFATGLCRAAALFGKDTGRPVFYIKPVQTGYPTDSDERHVKSFNSNLTSSTLYAYPDPVSPHVATDQPPTDTQVLARTQAKLLEYINKPHPTANKDSFLFLETAGGVHSPVMSGTSQADFYRPFRLPTVLIGDSNLGGISTTITSYESLHLRGYDIPAILLFDQQYKNHSLLNSRLGSGSDKNIHVAAVPPPPPLNLDNPDLDRRSMESYYAQLDEHLVPVIKHLDHWHNARFDRLETMAQSSRDKFWWPFTQHETVKDVTIIDSAHDDHFVTYTDKSNQKSNVHKDADLPAPVMGPKVMFDSCASWWTQGLGHANPNLTLAAAHAAGRYGHIIFPESTSEVSLSLAESILSRDTWASRVFFSDNGSTAMEVSLKMAMSATAKRYGWSRSSSAASSAQPPIDILGIDGSYHGDTIGTMDACAPNVYNDQVQWYQPRGHWLKAPSVHISKGKSYVRVPAQMLAGQKGTGLRVDYHSLDTIYSVHEQGAARDPELARVYGDYIRTELDSMRAQGRRIGALLMEPVIMGAGGMIFVDPLFQRTLIDIVRNEGADLLGYNVTNSLETKDNWQGLPVVFDEVFAGWYRLGRRSASEFLGVTPDIVSYAKTLTGGLLPLALTVTKESIYDVFLSKNKPDCLLHGHSYTAHPMGCAVAKESIESLDKMASPTGAWAPFRKEWKDSTLWSMWSRETIDRLSHMKQVESVMSLGSVLAVELKDDLNAGYGSMTSQNIVQDLRNGQFTEGINLFVRPLGNIVYLMTSQITTQENVRQCERLFLECLERQ</sequence>
<dbReference type="InterPro" id="IPR005814">
    <property type="entry name" value="Aminotrans_3"/>
</dbReference>
<dbReference type="Pfam" id="PF13500">
    <property type="entry name" value="AAA_26"/>
    <property type="match status" value="1"/>
</dbReference>
<keyword evidence="2 4" id="KW-0808">Transferase</keyword>
<dbReference type="PANTHER" id="PTHR42684">
    <property type="entry name" value="ADENOSYLMETHIONINE-8-AMINO-7-OXONONANOATE AMINOTRANSFERASE"/>
    <property type="match status" value="1"/>
</dbReference>
<dbReference type="GO" id="GO:0016740">
    <property type="term" value="F:transferase activity"/>
    <property type="evidence" value="ECO:0007669"/>
    <property type="project" value="UniProtKB-KW"/>
</dbReference>
<dbReference type="Gene3D" id="3.40.640.10">
    <property type="entry name" value="Type I PLP-dependent aspartate aminotransferase-like (Major domain)"/>
    <property type="match status" value="1"/>
</dbReference>
<keyword evidence="3" id="KW-0663">Pyridoxal phosphate</keyword>
<dbReference type="Gene3D" id="3.40.50.300">
    <property type="entry name" value="P-loop containing nucleotide triphosphate hydrolases"/>
    <property type="match status" value="1"/>
</dbReference>
<accession>A0ABR3BH07</accession>
<dbReference type="InterPro" id="IPR015424">
    <property type="entry name" value="PyrdxlP-dep_Trfase"/>
</dbReference>
<name>A0ABR3BH07_PHYBL</name>
<organism evidence="4 5">
    <name type="scientific">Phycomyces blakesleeanus</name>
    <dbReference type="NCBI Taxonomy" id="4837"/>
    <lineage>
        <taxon>Eukaryota</taxon>
        <taxon>Fungi</taxon>
        <taxon>Fungi incertae sedis</taxon>
        <taxon>Mucoromycota</taxon>
        <taxon>Mucoromycotina</taxon>
        <taxon>Mucoromycetes</taxon>
        <taxon>Mucorales</taxon>
        <taxon>Phycomycetaceae</taxon>
        <taxon>Phycomyces</taxon>
    </lineage>
</organism>
<keyword evidence="1" id="KW-0032">Aminotransferase</keyword>
<evidence type="ECO:0000256" key="3">
    <source>
        <dbReference type="ARBA" id="ARBA00022898"/>
    </source>
</evidence>
<dbReference type="Pfam" id="PF00202">
    <property type="entry name" value="Aminotran_3"/>
    <property type="match status" value="2"/>
</dbReference>
<dbReference type="EMBL" id="JBCLYO010000001">
    <property type="protein sequence ID" value="KAL0098157.1"/>
    <property type="molecule type" value="Genomic_DNA"/>
</dbReference>
<proteinExistence type="predicted"/>
<keyword evidence="5" id="KW-1185">Reference proteome</keyword>
<evidence type="ECO:0000313" key="4">
    <source>
        <dbReference type="EMBL" id="KAL0098157.1"/>
    </source>
</evidence>
<comment type="caution">
    <text evidence="4">The sequence shown here is derived from an EMBL/GenBank/DDBJ whole genome shotgun (WGS) entry which is preliminary data.</text>
</comment>
<evidence type="ECO:0000256" key="2">
    <source>
        <dbReference type="ARBA" id="ARBA00022679"/>
    </source>
</evidence>
<dbReference type="SUPFAM" id="SSF52540">
    <property type="entry name" value="P-loop containing nucleoside triphosphate hydrolases"/>
    <property type="match status" value="1"/>
</dbReference>
<reference evidence="4 5" key="1">
    <citation type="submission" date="2024-04" db="EMBL/GenBank/DDBJ databases">
        <title>Symmetric and asymmetric DNA N6-adenine methylation regulates different biological responses in Mucorales.</title>
        <authorList>
            <consortium name="Lawrence Berkeley National Laboratory"/>
            <person name="Lax C."/>
            <person name="Mondo S.J."/>
            <person name="Osorio-Concepcion M."/>
            <person name="Muszewska A."/>
            <person name="Corrochano-Luque M."/>
            <person name="Gutierrez G."/>
            <person name="Riley R."/>
            <person name="Lipzen A."/>
            <person name="Guo J."/>
            <person name="Hundley H."/>
            <person name="Amirebrahimi M."/>
            <person name="Ng V."/>
            <person name="Lorenzo-Gutierrez D."/>
            <person name="Binder U."/>
            <person name="Yang J."/>
            <person name="Song Y."/>
            <person name="Canovas D."/>
            <person name="Navarro E."/>
            <person name="Freitag M."/>
            <person name="Gabaldon T."/>
            <person name="Grigoriev I.V."/>
            <person name="Corrochano L.M."/>
            <person name="Nicolas F.E."/>
            <person name="Garre V."/>
        </authorList>
    </citation>
    <scope>NUCLEOTIDE SEQUENCE [LARGE SCALE GENOMIC DNA]</scope>
    <source>
        <strain evidence="4 5">L51</strain>
    </source>
</reference>